<reference evidence="2" key="1">
    <citation type="submission" date="2021-03" db="EMBL/GenBank/DDBJ databases">
        <authorList>
            <consortium name="Genoscope - CEA"/>
            <person name="William W."/>
        </authorList>
    </citation>
    <scope>NUCLEOTIDE SEQUENCE</scope>
    <source>
        <strain evidence="2">Doubled-haploid Pahang</strain>
    </source>
</reference>
<feature type="compositionally biased region" description="Acidic residues" evidence="1">
    <location>
        <begin position="26"/>
        <end position="54"/>
    </location>
</feature>
<dbReference type="EMBL" id="HG996470">
    <property type="protein sequence ID" value="CAG1837475.1"/>
    <property type="molecule type" value="Genomic_DNA"/>
</dbReference>
<protein>
    <submittedName>
        <fullName evidence="2">(wild Malaysian banana) hypothetical protein</fullName>
    </submittedName>
</protein>
<dbReference type="AlphaFoldDB" id="A0A8D7F065"/>
<sequence>DSSPEPVLPPEEYHLLDGYPFGLREEDVDEDGHDGDPAREEEEDSEFEGTEEAEEGLRDGEGEEEVHGDGDALPGRPRLQREYLAGDSPPERPPRPPEGGHEEADDDHHDDG</sequence>
<name>A0A8D7F065_MUSAM</name>
<gene>
    <name evidence="2" type="ORF">GSMUA_256520.1</name>
</gene>
<evidence type="ECO:0000313" key="2">
    <source>
        <dbReference type="EMBL" id="CAG1837475.1"/>
    </source>
</evidence>
<feature type="compositionally biased region" description="Basic and acidic residues" evidence="1">
    <location>
        <begin position="55"/>
        <end position="70"/>
    </location>
</feature>
<feature type="region of interest" description="Disordered" evidence="1">
    <location>
        <begin position="1"/>
        <end position="112"/>
    </location>
</feature>
<accession>A0A8D7F065</accession>
<organism evidence="2">
    <name type="scientific">Musa acuminata subsp. malaccensis</name>
    <name type="common">Wild banana</name>
    <name type="synonym">Musa malaccensis</name>
    <dbReference type="NCBI Taxonomy" id="214687"/>
    <lineage>
        <taxon>Eukaryota</taxon>
        <taxon>Viridiplantae</taxon>
        <taxon>Streptophyta</taxon>
        <taxon>Embryophyta</taxon>
        <taxon>Tracheophyta</taxon>
        <taxon>Spermatophyta</taxon>
        <taxon>Magnoliopsida</taxon>
        <taxon>Liliopsida</taxon>
        <taxon>Zingiberales</taxon>
        <taxon>Musaceae</taxon>
        <taxon>Musa</taxon>
    </lineage>
</organism>
<feature type="non-terminal residue" evidence="2">
    <location>
        <position position="1"/>
    </location>
</feature>
<evidence type="ECO:0000256" key="1">
    <source>
        <dbReference type="SAM" id="MobiDB-lite"/>
    </source>
</evidence>
<feature type="compositionally biased region" description="Basic and acidic residues" evidence="1">
    <location>
        <begin position="89"/>
        <end position="112"/>
    </location>
</feature>
<proteinExistence type="predicted"/>
<feature type="non-terminal residue" evidence="2">
    <location>
        <position position="112"/>
    </location>
</feature>